<evidence type="ECO:0000313" key="2">
    <source>
        <dbReference type="Proteomes" id="UP001202961"/>
    </source>
</evidence>
<reference evidence="1 2" key="1">
    <citation type="journal article" date="2022" name="Syst. Appl. Microbiol.">
        <title>Rhodopirellula aestuarii sp. nov., a novel member of the genus Rhodopirellula isolated from brackish sediments collected in the Tagus River estuary, Portugal.</title>
        <authorList>
            <person name="Vitorino I.R."/>
            <person name="Klimek D."/>
            <person name="Calusinska M."/>
            <person name="Lobo-da-Cunha A."/>
            <person name="Vasconcelos V."/>
            <person name="Lage O.M."/>
        </authorList>
    </citation>
    <scope>NUCLEOTIDE SEQUENCE [LARGE SCALE GENOMIC DNA]</scope>
    <source>
        <strain evidence="1 2">ICT_H3.1</strain>
    </source>
</reference>
<dbReference type="RefSeq" id="WP_250928470.1">
    <property type="nucleotide sequence ID" value="NZ_JAMQBK010000024.1"/>
</dbReference>
<keyword evidence="2" id="KW-1185">Reference proteome</keyword>
<dbReference type="InterPro" id="IPR026349">
    <property type="entry name" value="CHP04255"/>
</dbReference>
<dbReference type="NCBIfam" id="TIGR04255">
    <property type="entry name" value="sporadTIGR04255"/>
    <property type="match status" value="1"/>
</dbReference>
<comment type="caution">
    <text evidence="1">The sequence shown here is derived from an EMBL/GenBank/DDBJ whole genome shotgun (WGS) entry which is preliminary data.</text>
</comment>
<protein>
    <submittedName>
        <fullName evidence="1">TIGR04255 family protein</fullName>
    </submittedName>
</protein>
<gene>
    <name evidence="1" type="ORF">NB063_09425</name>
</gene>
<organism evidence="1 2">
    <name type="scientific">Aporhodopirellula aestuarii</name>
    <dbReference type="NCBI Taxonomy" id="2950107"/>
    <lineage>
        <taxon>Bacteria</taxon>
        <taxon>Pseudomonadati</taxon>
        <taxon>Planctomycetota</taxon>
        <taxon>Planctomycetia</taxon>
        <taxon>Pirellulales</taxon>
        <taxon>Pirellulaceae</taxon>
        <taxon>Aporhodopirellula</taxon>
    </lineage>
</organism>
<proteinExistence type="predicted"/>
<sequence>MNRHDPIDELARPPLALVIGQVRFSPVRKMPEMVDDLQETMRHVGLERFDEEKVQQVHFGPKITTSDVTRWVFRNRNRTESVFLTQDFIVLATSEYARFEAFQDRLVSLVGKLQEIANPSFAEQVGIRYLNLLREIDGVTPNQLVADGLRGLSGDELECKTSQTQTMTRSQTDIGVLTIRCLDMVGSDFLPPDLQIQGMKFSNTPNEQESYRLLDIDNTTSSGDGIEFDDLKELLWNLHRFTSRAFKQSVTDFARECWRKQQ</sequence>
<name>A0ABT0U2K4_9BACT</name>
<evidence type="ECO:0000313" key="1">
    <source>
        <dbReference type="EMBL" id="MCM2370826.1"/>
    </source>
</evidence>
<dbReference type="EMBL" id="JAMQBK010000024">
    <property type="protein sequence ID" value="MCM2370826.1"/>
    <property type="molecule type" value="Genomic_DNA"/>
</dbReference>
<accession>A0ABT0U2K4</accession>
<dbReference type="Proteomes" id="UP001202961">
    <property type="component" value="Unassembled WGS sequence"/>
</dbReference>